<sequence>MRPAEPCAGWRVSIATTLASRSGEASRRRAFTLGAPQRHARHATSYRDYRDAPRIGAEVDLAEPLAGAA</sequence>
<dbReference type="EMBL" id="PDDY01000001">
    <property type="protein sequence ID" value="PEH42698.1"/>
    <property type="molecule type" value="Genomic_DNA"/>
</dbReference>
<evidence type="ECO:0000313" key="2">
    <source>
        <dbReference type="Proteomes" id="UP000220629"/>
    </source>
</evidence>
<dbReference type="Proteomes" id="UP000220629">
    <property type="component" value="Unassembled WGS sequence"/>
</dbReference>
<dbReference type="AlphaFoldDB" id="A0A2A7SGQ0"/>
<proteinExistence type="predicted"/>
<organism evidence="1 2">
    <name type="scientific">Burkholderia gladioli</name>
    <name type="common">Pseudomonas marginata</name>
    <name type="synonym">Phytomonas marginata</name>
    <dbReference type="NCBI Taxonomy" id="28095"/>
    <lineage>
        <taxon>Bacteria</taxon>
        <taxon>Pseudomonadati</taxon>
        <taxon>Pseudomonadota</taxon>
        <taxon>Betaproteobacteria</taxon>
        <taxon>Burkholderiales</taxon>
        <taxon>Burkholderiaceae</taxon>
        <taxon>Burkholderia</taxon>
    </lineage>
</organism>
<evidence type="ECO:0000313" key="1">
    <source>
        <dbReference type="EMBL" id="PEH42698.1"/>
    </source>
</evidence>
<comment type="caution">
    <text evidence="1">The sequence shown here is derived from an EMBL/GenBank/DDBJ whole genome shotgun (WGS) entry which is preliminary data.</text>
</comment>
<protein>
    <submittedName>
        <fullName evidence="1">Uncharacterized protein</fullName>
    </submittedName>
</protein>
<gene>
    <name evidence="1" type="ORF">CRM94_11330</name>
</gene>
<dbReference type="RefSeq" id="WP_096751258.1">
    <property type="nucleotide sequence ID" value="NZ_CADEPO010000031.1"/>
</dbReference>
<dbReference type="GeneID" id="66460539"/>
<reference evidence="2" key="1">
    <citation type="submission" date="2017-09" db="EMBL/GenBank/DDBJ databases">
        <title>FDA dAtabase for Regulatory Grade micrObial Sequences (FDA-ARGOS): Supporting development and validation of Infectious Disease Dx tests.</title>
        <authorList>
            <person name="Minogue T."/>
            <person name="Wolcott M."/>
            <person name="Wasieloski L."/>
            <person name="Aguilar W."/>
            <person name="Moore D."/>
            <person name="Tallon L."/>
            <person name="Sadzewicz L."/>
            <person name="Ott S."/>
            <person name="Zhao X."/>
            <person name="Nagaraj S."/>
            <person name="Vavikolanu K."/>
            <person name="Aluvathingal J."/>
            <person name="Nadendla S."/>
            <person name="Sichtig H."/>
        </authorList>
    </citation>
    <scope>NUCLEOTIDE SEQUENCE [LARGE SCALE GENOMIC DNA]</scope>
    <source>
        <strain evidence="2">FDAARGOS_390</strain>
    </source>
</reference>
<accession>A0A2A7SGQ0</accession>
<name>A0A2A7SGQ0_BURGA</name>